<organism evidence="3 4">
    <name type="scientific">Paenibacillus aurantiacus</name>
    <dbReference type="NCBI Taxonomy" id="1936118"/>
    <lineage>
        <taxon>Bacteria</taxon>
        <taxon>Bacillati</taxon>
        <taxon>Bacillota</taxon>
        <taxon>Bacilli</taxon>
        <taxon>Bacillales</taxon>
        <taxon>Paenibacillaceae</taxon>
        <taxon>Paenibacillus</taxon>
    </lineage>
</organism>
<dbReference type="SUPFAM" id="SSF51735">
    <property type="entry name" value="NAD(P)-binding Rossmann-fold domains"/>
    <property type="match status" value="1"/>
</dbReference>
<accession>A0ABV5KLQ5</accession>
<dbReference type="PANTHER" id="PTHR43318">
    <property type="entry name" value="UDP-N-ACETYLGLUCOSAMINE 4,6-DEHYDRATASE"/>
    <property type="match status" value="1"/>
</dbReference>
<evidence type="ECO:0000256" key="1">
    <source>
        <dbReference type="ARBA" id="ARBA00007430"/>
    </source>
</evidence>
<dbReference type="Proteomes" id="UP001589747">
    <property type="component" value="Unassembled WGS sequence"/>
</dbReference>
<dbReference type="PANTHER" id="PTHR43318:SF2">
    <property type="entry name" value="UDP-N-ACETYLGLUCOSAMINE 4,6-DEHYDRATASE (INVERTING)"/>
    <property type="match status" value="1"/>
</dbReference>
<evidence type="ECO:0000313" key="3">
    <source>
        <dbReference type="EMBL" id="MFB9325027.1"/>
    </source>
</evidence>
<reference evidence="3 4" key="1">
    <citation type="submission" date="2024-09" db="EMBL/GenBank/DDBJ databases">
        <authorList>
            <person name="Sun Q."/>
            <person name="Mori K."/>
        </authorList>
    </citation>
    <scope>NUCLEOTIDE SEQUENCE [LARGE SCALE GENOMIC DNA]</scope>
    <source>
        <strain evidence="3 4">TISTR 2452</strain>
    </source>
</reference>
<evidence type="ECO:0000259" key="2">
    <source>
        <dbReference type="Pfam" id="PF02719"/>
    </source>
</evidence>
<dbReference type="InterPro" id="IPR051203">
    <property type="entry name" value="Polysaccharide_Synthase-Rel"/>
</dbReference>
<dbReference type="Pfam" id="PF02719">
    <property type="entry name" value="Polysacc_synt_2"/>
    <property type="match status" value="1"/>
</dbReference>
<dbReference type="CDD" id="cd05237">
    <property type="entry name" value="UDP_invert_4-6DH_SDR_e"/>
    <property type="match status" value="1"/>
</dbReference>
<gene>
    <name evidence="3" type="ORF">ACFFSY_03710</name>
</gene>
<protein>
    <submittedName>
        <fullName evidence="3">Polysaccharide biosynthesis protein</fullName>
    </submittedName>
</protein>
<dbReference type="InterPro" id="IPR036291">
    <property type="entry name" value="NAD(P)-bd_dom_sf"/>
</dbReference>
<comment type="similarity">
    <text evidence="1">Belongs to the polysaccharide synthase family.</text>
</comment>
<proteinExistence type="inferred from homology"/>
<sequence>MYEGKRILVTGGTGSWGEELVQQLLHRSPHEIIVYSRNEHKQFSMKSKLDSSVIKFQLGDVMDAERLQEVCAGVDYVFHLAALKHVPVCEIQPYEALKINVIGTQNVIKAALDAGVKRVINVSTDKAADPSNFYGLTKAMAEKLIVSANLMSKETRFINVRGGNVLGTSGSVVDLFKDQIRRKSKVEITDQAMTRFFMTKEEAIELLIWAAGKGKGGETFIMKMPSFRIMDLAEVLIDAFGHRDVAVTNIGIRPGEKIHELLYSEFESQTTYEYNNQYYIMLPQIAIPELEGAYHLPAVTKRLYSSCDTLLAKPEIEQLLVKGGFM</sequence>
<dbReference type="InterPro" id="IPR003869">
    <property type="entry name" value="Polysac_CapD-like"/>
</dbReference>
<name>A0ABV5KLQ5_9BACL</name>
<dbReference type="Gene3D" id="3.40.50.720">
    <property type="entry name" value="NAD(P)-binding Rossmann-like Domain"/>
    <property type="match status" value="1"/>
</dbReference>
<dbReference type="EMBL" id="JBHMDO010000008">
    <property type="protein sequence ID" value="MFB9325027.1"/>
    <property type="molecule type" value="Genomic_DNA"/>
</dbReference>
<keyword evidence="4" id="KW-1185">Reference proteome</keyword>
<dbReference type="RefSeq" id="WP_377490063.1">
    <property type="nucleotide sequence ID" value="NZ_JBHMDO010000008.1"/>
</dbReference>
<evidence type="ECO:0000313" key="4">
    <source>
        <dbReference type="Proteomes" id="UP001589747"/>
    </source>
</evidence>
<comment type="caution">
    <text evidence="3">The sequence shown here is derived from an EMBL/GenBank/DDBJ whole genome shotgun (WGS) entry which is preliminary data.</text>
</comment>
<feature type="domain" description="Polysaccharide biosynthesis protein CapD-like" evidence="2">
    <location>
        <begin position="7"/>
        <end position="280"/>
    </location>
</feature>